<dbReference type="Pfam" id="PF01678">
    <property type="entry name" value="DAP_epimerase"/>
    <property type="match status" value="2"/>
</dbReference>
<dbReference type="GO" id="GO:0000287">
    <property type="term" value="F:magnesium ion binding"/>
    <property type="evidence" value="ECO:0007669"/>
    <property type="project" value="UniProtKB-UniRule"/>
</dbReference>
<dbReference type="InterPro" id="IPR011004">
    <property type="entry name" value="Trimer_LpxA-like_sf"/>
</dbReference>
<reference evidence="23" key="1">
    <citation type="submission" date="2023-02" db="EMBL/GenBank/DDBJ databases">
        <title>Host association and intracellularity evolved multiple times independently in the Rickettsiales.</title>
        <authorList>
            <person name="Castelli M."/>
            <person name="Nardi T."/>
            <person name="Gammuto L."/>
            <person name="Bellinzona G."/>
            <person name="Sabaneyeva E."/>
            <person name="Potekhin A."/>
            <person name="Serra V."/>
            <person name="Petroni G."/>
            <person name="Sassera D."/>
        </authorList>
    </citation>
    <scope>NUCLEOTIDE SEQUENCE</scope>
    <source>
        <strain evidence="23">USBL-36I1</strain>
    </source>
</reference>
<dbReference type="InterPro" id="IPR050065">
    <property type="entry name" value="GlmU-like"/>
</dbReference>
<evidence type="ECO:0000256" key="8">
    <source>
        <dbReference type="ARBA" id="ARBA00022737"/>
    </source>
</evidence>
<evidence type="ECO:0000313" key="23">
    <source>
        <dbReference type="EMBL" id="MDZ5761565.1"/>
    </source>
</evidence>
<evidence type="ECO:0000256" key="20">
    <source>
        <dbReference type="PROSITE-ProRule" id="PRU10125"/>
    </source>
</evidence>
<feature type="binding site" evidence="19">
    <location>
        <position position="484"/>
    </location>
    <ligand>
        <name>acetyl-CoA</name>
        <dbReference type="ChEBI" id="CHEBI:57288"/>
    </ligand>
</feature>
<evidence type="ECO:0000256" key="11">
    <source>
        <dbReference type="ARBA" id="ARBA00022984"/>
    </source>
</evidence>
<dbReference type="Pfam" id="PF00132">
    <property type="entry name" value="Hexapep"/>
    <property type="match status" value="1"/>
</dbReference>
<dbReference type="GO" id="GO:0008837">
    <property type="term" value="F:diaminopimelate epimerase activity"/>
    <property type="evidence" value="ECO:0007669"/>
    <property type="project" value="UniProtKB-UniRule"/>
</dbReference>
<comment type="catalytic activity">
    <reaction evidence="16 19">
        <text>N-acetyl-alpha-D-glucosamine 1-phosphate + UTP + H(+) = UDP-N-acetyl-alpha-D-glucosamine + diphosphate</text>
        <dbReference type="Rhea" id="RHEA:13509"/>
        <dbReference type="ChEBI" id="CHEBI:15378"/>
        <dbReference type="ChEBI" id="CHEBI:33019"/>
        <dbReference type="ChEBI" id="CHEBI:46398"/>
        <dbReference type="ChEBI" id="CHEBI:57705"/>
        <dbReference type="ChEBI" id="CHEBI:57776"/>
        <dbReference type="EC" id="2.7.7.23"/>
    </reaction>
</comment>
<dbReference type="Gene3D" id="3.90.550.10">
    <property type="entry name" value="Spore Coat Polysaccharide Biosynthesis Protein SpsA, Chain A"/>
    <property type="match status" value="1"/>
</dbReference>
<feature type="binding site" evidence="19">
    <location>
        <position position="424"/>
    </location>
    <ligand>
        <name>acetyl-CoA</name>
        <dbReference type="ChEBI" id="CHEBI:57288"/>
    </ligand>
</feature>
<dbReference type="GO" id="GO:0009252">
    <property type="term" value="P:peptidoglycan biosynthetic process"/>
    <property type="evidence" value="ECO:0007669"/>
    <property type="project" value="UniProtKB-UniRule"/>
</dbReference>
<evidence type="ECO:0000259" key="22">
    <source>
        <dbReference type="Pfam" id="PF25087"/>
    </source>
</evidence>
<feature type="binding site" evidence="18">
    <location>
        <position position="593"/>
    </location>
    <ligand>
        <name>substrate</name>
    </ligand>
</feature>
<evidence type="ECO:0000259" key="21">
    <source>
        <dbReference type="Pfam" id="PF12804"/>
    </source>
</evidence>
<keyword evidence="9 19" id="KW-0460">Magnesium</keyword>
<dbReference type="InterPro" id="IPR029044">
    <property type="entry name" value="Nucleotide-diphossugar_trans"/>
</dbReference>
<feature type="binding site" evidence="19">
    <location>
        <begin position="430"/>
        <end position="431"/>
    </location>
    <ligand>
        <name>acetyl-CoA</name>
        <dbReference type="ChEBI" id="CHEBI:57288"/>
    </ligand>
</feature>
<evidence type="ECO:0000313" key="24">
    <source>
        <dbReference type="Proteomes" id="UP001289135"/>
    </source>
</evidence>
<keyword evidence="10 19" id="KW-0133">Cell shape</keyword>
<dbReference type="InterPro" id="IPR005882">
    <property type="entry name" value="Bifunctional_GlmU"/>
</dbReference>
<feature type="binding site" evidence="19">
    <location>
        <position position="395"/>
    </location>
    <ligand>
        <name>UDP-N-acetyl-alpha-D-glucosamine</name>
        <dbReference type="ChEBI" id="CHEBI:57705"/>
    </ligand>
</feature>
<dbReference type="CDD" id="cd03353">
    <property type="entry name" value="LbH_GlmU_C"/>
    <property type="match status" value="1"/>
</dbReference>
<dbReference type="GO" id="GO:0008360">
    <property type="term" value="P:regulation of cell shape"/>
    <property type="evidence" value="ECO:0007669"/>
    <property type="project" value="UniProtKB-KW"/>
</dbReference>
<dbReference type="GO" id="GO:0009245">
    <property type="term" value="P:lipid A biosynthetic process"/>
    <property type="evidence" value="ECO:0007669"/>
    <property type="project" value="UniProtKB-UniRule"/>
</dbReference>
<feature type="region of interest" description="Pyrophosphorylase" evidence="19">
    <location>
        <begin position="1"/>
        <end position="290"/>
    </location>
</feature>
<comment type="catalytic activity">
    <reaction evidence="15 19">
        <text>alpha-D-glucosamine 1-phosphate + acetyl-CoA = N-acetyl-alpha-D-glucosamine 1-phosphate + CoA + H(+)</text>
        <dbReference type="Rhea" id="RHEA:13725"/>
        <dbReference type="ChEBI" id="CHEBI:15378"/>
        <dbReference type="ChEBI" id="CHEBI:57287"/>
        <dbReference type="ChEBI" id="CHEBI:57288"/>
        <dbReference type="ChEBI" id="CHEBI:57776"/>
        <dbReference type="ChEBI" id="CHEBI:58516"/>
        <dbReference type="EC" id="2.3.1.157"/>
    </reaction>
</comment>
<feature type="binding site" evidence="18">
    <location>
        <begin position="786"/>
        <end position="787"/>
    </location>
    <ligand>
        <name>substrate</name>
    </ligand>
</feature>
<comment type="function">
    <text evidence="17 19">Catalyzes the last two sequential reactions in the de novo biosynthetic pathway for UDP-N-acetylglucosamine (UDP-GlcNAc). The C-terminal domain catalyzes the transfer of acetyl group from acetyl coenzyme A to glucosamine-1-phosphate (GlcN-1-P) to produce N-acetylglucosamine-1-phosphate (GlcNAc-1-P), which is converted into UDP-GlcNAc by the transfer of uridine 5-monophosphate (from uridine 5-triphosphate), a reaction catalyzed by the N-terminal domain.</text>
</comment>
<feature type="active site" description="Proton acceptor" evidence="18">
    <location>
        <position position="785"/>
    </location>
</feature>
<keyword evidence="6 19" id="KW-0548">Nucleotidyltransferase</keyword>
<dbReference type="GO" id="GO:0000902">
    <property type="term" value="P:cell morphogenesis"/>
    <property type="evidence" value="ECO:0007669"/>
    <property type="project" value="UniProtKB-UniRule"/>
</dbReference>
<feature type="active site" evidence="20">
    <location>
        <position position="620"/>
    </location>
</feature>
<dbReference type="Proteomes" id="UP001289135">
    <property type="component" value="Unassembled WGS sequence"/>
</dbReference>
<dbReference type="GO" id="GO:0009089">
    <property type="term" value="P:lysine biosynthetic process via diaminopimelate"/>
    <property type="evidence" value="ECO:0007669"/>
    <property type="project" value="UniProtKB-UniRule"/>
</dbReference>
<feature type="binding site" evidence="19">
    <location>
        <position position="192"/>
    </location>
    <ligand>
        <name>UDP-N-acetyl-alpha-D-glucosamine</name>
        <dbReference type="ChEBI" id="CHEBI:57705"/>
    </ligand>
</feature>
<dbReference type="Pfam" id="PF25087">
    <property type="entry name" value="GMPPB_C"/>
    <property type="match status" value="1"/>
</dbReference>
<feature type="binding site" evidence="19">
    <location>
        <position position="128"/>
    </location>
    <ligand>
        <name>Mg(2+)</name>
        <dbReference type="ChEBI" id="CHEBI:18420"/>
    </ligand>
</feature>
<keyword evidence="7 19" id="KW-0479">Metal-binding</keyword>
<feature type="active site" description="Proton donor" evidence="18">
    <location>
        <position position="620"/>
    </location>
</feature>
<dbReference type="GO" id="GO:0005737">
    <property type="term" value="C:cytoplasm"/>
    <property type="evidence" value="ECO:0007669"/>
    <property type="project" value="UniProtKB-SubCell"/>
</dbReference>
<keyword evidence="14 19" id="KW-0961">Cell wall biogenesis/degradation</keyword>
<feature type="domain" description="Mannose-1-phosphate guanyltransferase C-terminal" evidence="22">
    <location>
        <begin position="321"/>
        <end position="395"/>
    </location>
</feature>
<keyword evidence="8 19" id="KW-0677">Repeat</keyword>
<dbReference type="PANTHER" id="PTHR43584">
    <property type="entry name" value="NUCLEOTIDYL TRANSFERASE"/>
    <property type="match status" value="1"/>
</dbReference>
<dbReference type="SUPFAM" id="SSF53448">
    <property type="entry name" value="Nucleotide-diphospho-sugar transferases"/>
    <property type="match status" value="1"/>
</dbReference>
<feature type="region of interest" description="Linker" evidence="19">
    <location>
        <begin position="291"/>
        <end position="311"/>
    </location>
</feature>
<dbReference type="EC" id="2.7.7.23" evidence="19"/>
<keyword evidence="18" id="KW-0457">Lysine biosynthesis</keyword>
<feature type="binding site" evidence="18">
    <location>
        <position position="611"/>
    </location>
    <ligand>
        <name>substrate</name>
    </ligand>
</feature>
<feature type="binding site" evidence="19">
    <location>
        <position position="91"/>
    </location>
    <ligand>
        <name>UDP-N-acetyl-alpha-D-glucosamine</name>
        <dbReference type="ChEBI" id="CHEBI:57705"/>
    </ligand>
</feature>
<dbReference type="GO" id="GO:0071555">
    <property type="term" value="P:cell wall organization"/>
    <property type="evidence" value="ECO:0007669"/>
    <property type="project" value="UniProtKB-KW"/>
</dbReference>
<evidence type="ECO:0000256" key="13">
    <source>
        <dbReference type="ARBA" id="ARBA00023315"/>
    </source>
</evidence>
<comment type="subunit">
    <text evidence="18">Homodimer.</text>
</comment>
<feature type="binding site" evidence="19">
    <location>
        <position position="30"/>
    </location>
    <ligand>
        <name>UDP-N-acetyl-alpha-D-glucosamine</name>
        <dbReference type="ChEBI" id="CHEBI:57705"/>
    </ligand>
</feature>
<dbReference type="Gene3D" id="2.160.10.10">
    <property type="entry name" value="Hexapeptide repeat proteins"/>
    <property type="match status" value="1"/>
</dbReference>
<evidence type="ECO:0000256" key="12">
    <source>
        <dbReference type="ARBA" id="ARBA00023268"/>
    </source>
</evidence>
<evidence type="ECO:0000256" key="10">
    <source>
        <dbReference type="ARBA" id="ARBA00022960"/>
    </source>
</evidence>
<comment type="catalytic activity">
    <reaction evidence="18">
        <text>(2S,6S)-2,6-diaminopimelate = meso-2,6-diaminopimelate</text>
        <dbReference type="Rhea" id="RHEA:15393"/>
        <dbReference type="ChEBI" id="CHEBI:57609"/>
        <dbReference type="ChEBI" id="CHEBI:57791"/>
        <dbReference type="EC" id="5.1.1.7"/>
    </reaction>
</comment>
<comment type="subcellular location">
    <subcellularLocation>
        <location evidence="1 18">Cytoplasm</location>
    </subcellularLocation>
</comment>
<dbReference type="GO" id="GO:0006048">
    <property type="term" value="P:UDP-N-acetylglucosamine biosynthetic process"/>
    <property type="evidence" value="ECO:0007669"/>
    <property type="project" value="InterPro"/>
</dbReference>
<keyword evidence="5 19" id="KW-0808">Transferase</keyword>
<comment type="function">
    <text evidence="18">Catalyzes the stereoinversion of LL-2,6-diaminopimelate (L,L-DAP) to meso-diaminopimelate (meso-DAP), a precursor of L-lysine and an essential component of the bacterial peptidoglycan.</text>
</comment>
<feature type="binding site" evidence="18">
    <location>
        <position position="543"/>
    </location>
    <ligand>
        <name>substrate</name>
    </ligand>
</feature>
<dbReference type="InterPro" id="IPR038009">
    <property type="entry name" value="GlmU_C_LbH"/>
</dbReference>
<evidence type="ECO:0000256" key="17">
    <source>
        <dbReference type="ARBA" id="ARBA00049628"/>
    </source>
</evidence>
<evidence type="ECO:0000256" key="15">
    <source>
        <dbReference type="ARBA" id="ARBA00048247"/>
    </source>
</evidence>
<dbReference type="GO" id="GO:0003977">
    <property type="term" value="F:UDP-N-acetylglucosamine diphosphorylase activity"/>
    <property type="evidence" value="ECO:0007669"/>
    <property type="project" value="UniProtKB-UniRule"/>
</dbReference>
<keyword evidence="24" id="KW-1185">Reference proteome</keyword>
<keyword evidence="18" id="KW-0028">Amino-acid biosynthesis</keyword>
<comment type="caution">
    <text evidence="19">Lacks conserved residue(s) required for the propagation of feature annotation.</text>
</comment>
<dbReference type="EMBL" id="JARGYU010000003">
    <property type="protein sequence ID" value="MDZ5761565.1"/>
    <property type="molecule type" value="Genomic_DNA"/>
</dbReference>
<dbReference type="Pfam" id="PF12804">
    <property type="entry name" value="NTP_transf_3"/>
    <property type="match status" value="1"/>
</dbReference>
<sequence>MSKFSHNQYKIIPIILSGGRGTRMNSNLPKVLHKIANKHIISYVLDAIKYGLKESFIDYTAIVVNSDIINNQEFNELLSYYPELKIQIINQEESNGTGDAVLCAIKYGNNAIDSKSDDKTIGLVLYGDVPFIRPEDINIMLEKVYNGAQLVGAFFTSENPFSYGRVEISNNHIKIVEDNECSEEQKKNKLCNAGMIACNYSLLKEFVESYKYHLSDYLNEIQYINNSTYVNNLENVEEYRENQNNSSEKIKSFKEREFYLTDIYNYASRRNALIDYIKIQEEKVIGINTLYELIKAEEYIQSELRIKFLNLGVKLILPNTIMLSYDTKIGKGTIIEPNVIIGPNVSIGEDCQIKSNSVLTNCTIESKCLIGPFAHIRYGTKIGDQSRIGSFVETKNAELENNVKAPHLSYLGDVKIGSDSNIGAGTIICNYDGKQKHKSFIGKNAFIGSNSSIISPRIINNNTKIGAGSVITEDIPEGYMALARNIQVNKKMNSYNNHEKINIENNTIKSNTDQILEKNTNFYSYSASNRKVVNFYKMHGSGNDILIIDIDDNNEIFPENRQNLDYRNNYHSKSIGEEIALLCDRNLGIGCDQIILVSNIKNDSANISIYNNDGSEALTCGNGMRCLGLWIFIYKQLKYNKILFLNDVKNNNLNDKINQNGILFNWHLKNRSLTTNLLNIQTKSNQIGISGDVIAEMGEFRFREVVLELPIKSNGVYHVSIANDHLVIVLDNEKDCDMNLAASLSVSNILFPYGVNVSFMIIDPKHDYISIKTWERGVKQQTMSCGSASAACHIAALMAKFITKDEIIVKNIGGNLISKVSNRDISIYGPATMVFSGEILI</sequence>
<comment type="cofactor">
    <cofactor evidence="19">
        <name>Mg(2+)</name>
        <dbReference type="ChEBI" id="CHEBI:18420"/>
    </cofactor>
    <text evidence="19">Binds 1 Mg(2+) ion per subunit.</text>
</comment>
<feature type="binding site" evidence="19">
    <location>
        <position position="421"/>
    </location>
    <ligand>
        <name>UDP-N-acetyl-alpha-D-glucosamine</name>
        <dbReference type="ChEBI" id="CHEBI:57705"/>
    </ligand>
</feature>
<organism evidence="23 24">
    <name type="scientific">Lyticum sinuosum</name>
    <dbReference type="NCBI Taxonomy" id="1332059"/>
    <lineage>
        <taxon>Bacteria</taxon>
        <taxon>Pseudomonadati</taxon>
        <taxon>Pseudomonadota</taxon>
        <taxon>Alphaproteobacteria</taxon>
        <taxon>Rickettsiales</taxon>
        <taxon>Lyticum</taxon>
    </lineage>
</organism>
<dbReference type="SUPFAM" id="SSF51161">
    <property type="entry name" value="Trimeric LpxA-like enzymes"/>
    <property type="match status" value="1"/>
</dbReference>
<keyword evidence="11 19" id="KW-0573">Peptidoglycan synthesis</keyword>
<feature type="binding site" evidence="18">
    <location>
        <begin position="775"/>
        <end position="776"/>
    </location>
    <ligand>
        <name>substrate</name>
    </ligand>
</feature>
<feature type="binding site" evidence="18">
    <location>
        <begin position="621"/>
        <end position="622"/>
    </location>
    <ligand>
        <name>substrate</name>
    </ligand>
</feature>
<dbReference type="InterPro" id="IPR018510">
    <property type="entry name" value="DAP_epimerase_AS"/>
</dbReference>
<comment type="pathway">
    <text evidence="19">Bacterial outer membrane biogenesis; LPS lipid A biosynthesis.</text>
</comment>
<feature type="domain" description="MobA-like NTP transferase" evidence="21">
    <location>
        <begin position="14"/>
        <end position="151"/>
    </location>
</feature>
<evidence type="ECO:0000256" key="14">
    <source>
        <dbReference type="ARBA" id="ARBA00023316"/>
    </source>
</evidence>
<dbReference type="GO" id="GO:0016020">
    <property type="term" value="C:membrane"/>
    <property type="evidence" value="ECO:0007669"/>
    <property type="project" value="GOC"/>
</dbReference>
<evidence type="ECO:0000256" key="1">
    <source>
        <dbReference type="ARBA" id="ARBA00004496"/>
    </source>
</evidence>
<evidence type="ECO:0000256" key="4">
    <source>
        <dbReference type="ARBA" id="ARBA00022490"/>
    </source>
</evidence>
<feature type="site" description="Could be important to modulate the pK values of the two catalytic cysteine residues" evidence="18">
    <location>
        <position position="725"/>
    </location>
</feature>
<feature type="site" description="Could be important to modulate the pK values of the two catalytic cysteine residues" evidence="18">
    <location>
        <position position="775"/>
    </location>
</feature>
<dbReference type="HAMAP" id="MF_01631">
    <property type="entry name" value="GlmU"/>
    <property type="match status" value="1"/>
</dbReference>
<dbReference type="NCBIfam" id="TIGR00652">
    <property type="entry name" value="DapF"/>
    <property type="match status" value="1"/>
</dbReference>
<evidence type="ECO:0000256" key="7">
    <source>
        <dbReference type="ARBA" id="ARBA00022723"/>
    </source>
</evidence>
<dbReference type="EC" id="2.3.1.157" evidence="19"/>
<comment type="pathway">
    <text evidence="19">Nucleotide-sugar biosynthesis; UDP-N-acetyl-alpha-D-glucosamine biosynthesis; N-acetyl-alpha-D-glucosamine 1-phosphate from alpha-D-glucosamine 6-phosphate (route II): step 2/2.</text>
</comment>
<feature type="binding site" evidence="19">
    <location>
        <position position="177"/>
    </location>
    <ligand>
        <name>UDP-N-acetyl-alpha-D-glucosamine</name>
        <dbReference type="ChEBI" id="CHEBI:57705"/>
    </ligand>
</feature>
<evidence type="ECO:0000256" key="5">
    <source>
        <dbReference type="ARBA" id="ARBA00022679"/>
    </source>
</evidence>
<feature type="binding site" evidence="19">
    <location>
        <position position="288"/>
    </location>
    <ligand>
        <name>UDP-N-acetyl-alpha-D-glucosamine</name>
        <dbReference type="ChEBI" id="CHEBI:57705"/>
    </ligand>
</feature>
<comment type="subunit">
    <text evidence="19">Homotrimer.</text>
</comment>
<protein>
    <recommendedName>
        <fullName evidence="19">Bifunctional protein GlmU</fullName>
    </recommendedName>
    <domain>
        <recommendedName>
            <fullName evidence="19">UDP-N-acetylglucosamine pyrophosphorylase</fullName>
            <ecNumber evidence="19">2.7.7.23</ecNumber>
        </recommendedName>
        <alternativeName>
            <fullName evidence="19">N-acetylglucosamine-1-phosphate uridyltransferase</fullName>
        </alternativeName>
    </domain>
    <domain>
        <recommendedName>
            <fullName evidence="19">Glucosamine-1-phosphate N-acetyltransferase</fullName>
            <ecNumber evidence="19">2.3.1.157</ecNumber>
        </recommendedName>
    </domain>
</protein>
<keyword evidence="4 18" id="KW-0963">Cytoplasm</keyword>
<dbReference type="SUPFAM" id="SSF54506">
    <property type="entry name" value="Diaminopimelate epimerase-like"/>
    <property type="match status" value="2"/>
</dbReference>
<dbReference type="PROSITE" id="PS01326">
    <property type="entry name" value="DAP_EPIMERASE"/>
    <property type="match status" value="1"/>
</dbReference>
<dbReference type="AlphaFoldDB" id="A0AAE5AHH2"/>
<evidence type="ECO:0000256" key="16">
    <source>
        <dbReference type="ARBA" id="ARBA00048493"/>
    </source>
</evidence>
<feature type="binding site" evidence="19">
    <location>
        <position position="467"/>
    </location>
    <ligand>
        <name>acetyl-CoA</name>
        <dbReference type="ChEBI" id="CHEBI:57288"/>
    </ligand>
</feature>
<feature type="binding site" evidence="19">
    <location>
        <position position="164"/>
    </location>
    <ligand>
        <name>UDP-N-acetyl-alpha-D-glucosamine</name>
        <dbReference type="ChEBI" id="CHEBI:57705"/>
    </ligand>
</feature>
<dbReference type="InterPro" id="IPR025877">
    <property type="entry name" value="MobA-like_NTP_Trfase"/>
</dbReference>
<dbReference type="PANTHER" id="PTHR43584:SF3">
    <property type="entry name" value="BIFUNCTIONAL PROTEIN GLMU"/>
    <property type="match status" value="1"/>
</dbReference>
<feature type="binding site" evidence="18">
    <location>
        <position position="723"/>
    </location>
    <ligand>
        <name>substrate</name>
    </ligand>
</feature>
<feature type="region of interest" description="N-acetyltransferase" evidence="19">
    <location>
        <begin position="312"/>
        <end position="841"/>
    </location>
</feature>
<accession>A0AAE5AHH2</accession>
<evidence type="ECO:0000256" key="19">
    <source>
        <dbReference type="HAMAP-Rule" id="MF_01631"/>
    </source>
</evidence>
<evidence type="ECO:0000256" key="2">
    <source>
        <dbReference type="ARBA" id="ARBA00007707"/>
    </source>
</evidence>
<keyword evidence="18" id="KW-0413">Isomerase</keyword>
<comment type="caution">
    <text evidence="23">The sequence shown here is derived from an EMBL/GenBank/DDBJ whole genome shotgun (WGS) entry which is preliminary data.</text>
</comment>
<dbReference type="HAMAP" id="MF_00197">
    <property type="entry name" value="DAP_epimerase"/>
    <property type="match status" value="1"/>
</dbReference>
<comment type="pathway">
    <text evidence="19">Nucleotide-sugar biosynthesis; UDP-N-acetyl-alpha-D-glucosamine biosynthesis; UDP-N-acetyl-alpha-D-glucosamine from N-acetyl-alpha-D-glucosamine 1-phosphate: step 1/1.</text>
</comment>
<gene>
    <name evidence="18" type="primary">dapF</name>
    <name evidence="19" type="synonym">glmU</name>
    <name evidence="23" type="ORF">Lyticum_00749</name>
</gene>
<evidence type="ECO:0000256" key="18">
    <source>
        <dbReference type="HAMAP-Rule" id="MF_00197"/>
    </source>
</evidence>
<comment type="pathway">
    <text evidence="18">Amino-acid biosynthesis; L-lysine biosynthesis via DAP pathway; DL-2,6-diaminopimelate from LL-2,6-diaminopimelate: step 1/1.</text>
</comment>
<feature type="binding site" evidence="18">
    <location>
        <position position="756"/>
    </location>
    <ligand>
        <name>substrate</name>
    </ligand>
</feature>
<keyword evidence="12 19" id="KW-0511">Multifunctional enzyme</keyword>
<dbReference type="InterPro" id="IPR001653">
    <property type="entry name" value="DAP_epimerase_DapF"/>
</dbReference>
<dbReference type="InterPro" id="IPR056729">
    <property type="entry name" value="GMPPB_C"/>
</dbReference>
<evidence type="ECO:0000256" key="9">
    <source>
        <dbReference type="ARBA" id="ARBA00022842"/>
    </source>
</evidence>
<dbReference type="InterPro" id="IPR001451">
    <property type="entry name" value="Hexapep"/>
</dbReference>
<proteinExistence type="inferred from homology"/>
<feature type="binding site" evidence="19">
    <location>
        <position position="377"/>
    </location>
    <ligand>
        <name>UDP-N-acetyl-alpha-D-glucosamine</name>
        <dbReference type="ChEBI" id="CHEBI:57705"/>
    </ligand>
</feature>
<keyword evidence="13 19" id="KW-0012">Acyltransferase</keyword>
<feature type="binding site" evidence="19">
    <location>
        <position position="449"/>
    </location>
    <ligand>
        <name>acetyl-CoA</name>
        <dbReference type="ChEBI" id="CHEBI:57288"/>
    </ligand>
</feature>
<comment type="similarity">
    <text evidence="18">Belongs to the diaminopimelate epimerase family.</text>
</comment>
<feature type="binding site" evidence="19">
    <location>
        <begin position="126"/>
        <end position="128"/>
    </location>
    <ligand>
        <name>UDP-N-acetyl-alpha-D-glucosamine</name>
        <dbReference type="ChEBI" id="CHEBI:57705"/>
    </ligand>
</feature>
<feature type="binding site" evidence="19">
    <location>
        <position position="410"/>
    </location>
    <ligand>
        <name>UDP-N-acetyl-alpha-D-glucosamine</name>
        <dbReference type="ChEBI" id="CHEBI:57705"/>
    </ligand>
</feature>
<comment type="similarity">
    <text evidence="2 19">In the C-terminal section; belongs to the transferase hexapeptide repeat family.</text>
</comment>
<feature type="active site" description="Proton acceptor" evidence="19">
    <location>
        <position position="407"/>
    </location>
</feature>
<dbReference type="GO" id="GO:0019134">
    <property type="term" value="F:glucosamine-1-phosphate N-acetyltransferase activity"/>
    <property type="evidence" value="ECO:0007669"/>
    <property type="project" value="UniProtKB-UniRule"/>
</dbReference>
<name>A0AAE5AHH2_9RICK</name>
<comment type="similarity">
    <text evidence="3 19">In the N-terminal section; belongs to the N-acetylglucosamine-1-phosphate uridyltransferase family.</text>
</comment>
<evidence type="ECO:0000256" key="3">
    <source>
        <dbReference type="ARBA" id="ARBA00007947"/>
    </source>
</evidence>
<feature type="binding site" evidence="19">
    <location>
        <begin position="96"/>
        <end position="97"/>
    </location>
    <ligand>
        <name>UDP-N-acetyl-alpha-D-glucosamine</name>
        <dbReference type="ChEBI" id="CHEBI:57705"/>
    </ligand>
</feature>
<evidence type="ECO:0000256" key="6">
    <source>
        <dbReference type="ARBA" id="ARBA00022695"/>
    </source>
</evidence>
<feature type="binding site" evidence="19">
    <location>
        <position position="288"/>
    </location>
    <ligand>
        <name>Mg(2+)</name>
        <dbReference type="ChEBI" id="CHEBI:18420"/>
    </ligand>
</feature>
<dbReference type="RefSeq" id="WP_322498989.1">
    <property type="nucleotide sequence ID" value="NZ_JARGYU010000003.1"/>
</dbReference>
<dbReference type="Gene3D" id="3.10.310.10">
    <property type="entry name" value="Diaminopimelate Epimerase, Chain A, domain 1"/>
    <property type="match status" value="2"/>
</dbReference>